<accession>A0ABU6TRK1</accession>
<keyword evidence="2" id="KW-1185">Reference proteome</keyword>
<organism evidence="1 2">
    <name type="scientific">Stylosanthes scabra</name>
    <dbReference type="NCBI Taxonomy" id="79078"/>
    <lineage>
        <taxon>Eukaryota</taxon>
        <taxon>Viridiplantae</taxon>
        <taxon>Streptophyta</taxon>
        <taxon>Embryophyta</taxon>
        <taxon>Tracheophyta</taxon>
        <taxon>Spermatophyta</taxon>
        <taxon>Magnoliopsida</taxon>
        <taxon>eudicotyledons</taxon>
        <taxon>Gunneridae</taxon>
        <taxon>Pentapetalae</taxon>
        <taxon>rosids</taxon>
        <taxon>fabids</taxon>
        <taxon>Fabales</taxon>
        <taxon>Fabaceae</taxon>
        <taxon>Papilionoideae</taxon>
        <taxon>50 kb inversion clade</taxon>
        <taxon>dalbergioids sensu lato</taxon>
        <taxon>Dalbergieae</taxon>
        <taxon>Pterocarpus clade</taxon>
        <taxon>Stylosanthes</taxon>
    </lineage>
</organism>
<proteinExistence type="predicted"/>
<reference evidence="1 2" key="1">
    <citation type="journal article" date="2023" name="Plants (Basel)">
        <title>Bridging the Gap: Combining Genomics and Transcriptomics Approaches to Understand Stylosanthes scabra, an Orphan Legume from the Brazilian Caatinga.</title>
        <authorList>
            <person name="Ferreira-Neto J.R.C."/>
            <person name="da Silva M.D."/>
            <person name="Binneck E."/>
            <person name="de Melo N.F."/>
            <person name="da Silva R.H."/>
            <person name="de Melo A.L.T.M."/>
            <person name="Pandolfi V."/>
            <person name="Bustamante F.O."/>
            <person name="Brasileiro-Vidal A.C."/>
            <person name="Benko-Iseppon A.M."/>
        </authorList>
    </citation>
    <scope>NUCLEOTIDE SEQUENCE [LARGE SCALE GENOMIC DNA]</scope>
    <source>
        <tissue evidence="1">Leaves</tissue>
    </source>
</reference>
<evidence type="ECO:0000313" key="1">
    <source>
        <dbReference type="EMBL" id="MED6151039.1"/>
    </source>
</evidence>
<sequence length="88" mass="10125">TLPRATHLIARSRRCTSRACGTCEGRLEARDGARQDRTWSESNLCHCAVAHKYRAVAWCAQRRERGCLRARWLQGLSRIGFKDRVVVR</sequence>
<dbReference type="EMBL" id="JASCZI010091709">
    <property type="protein sequence ID" value="MED6151039.1"/>
    <property type="molecule type" value="Genomic_DNA"/>
</dbReference>
<dbReference type="Proteomes" id="UP001341840">
    <property type="component" value="Unassembled WGS sequence"/>
</dbReference>
<gene>
    <name evidence="1" type="ORF">PIB30_078547</name>
</gene>
<protein>
    <submittedName>
        <fullName evidence="1">Uncharacterized protein</fullName>
    </submittedName>
</protein>
<name>A0ABU6TRK1_9FABA</name>
<evidence type="ECO:0000313" key="2">
    <source>
        <dbReference type="Proteomes" id="UP001341840"/>
    </source>
</evidence>
<feature type="non-terminal residue" evidence="1">
    <location>
        <position position="1"/>
    </location>
</feature>
<comment type="caution">
    <text evidence="1">The sequence shown here is derived from an EMBL/GenBank/DDBJ whole genome shotgun (WGS) entry which is preliminary data.</text>
</comment>